<evidence type="ECO:0000256" key="2">
    <source>
        <dbReference type="ARBA" id="ARBA00022898"/>
    </source>
</evidence>
<proteinExistence type="predicted"/>
<dbReference type="PANTHER" id="PTHR43713:SF3">
    <property type="entry name" value="GLUTAMATE-1-SEMIALDEHYDE 2,1-AMINOMUTASE 1, CHLOROPLASTIC-RELATED"/>
    <property type="match status" value="1"/>
</dbReference>
<dbReference type="InterPro" id="IPR005814">
    <property type="entry name" value="Aminotrans_3"/>
</dbReference>
<dbReference type="InterPro" id="IPR049704">
    <property type="entry name" value="Aminotrans_3_PPA_site"/>
</dbReference>
<accession>A0A6J6WPT5</accession>
<dbReference type="InterPro" id="IPR015422">
    <property type="entry name" value="PyrdxlP-dep_Trfase_small"/>
</dbReference>
<evidence type="ECO:0000256" key="1">
    <source>
        <dbReference type="ARBA" id="ARBA00001933"/>
    </source>
</evidence>
<dbReference type="EMBL" id="CAFAAG010000006">
    <property type="protein sequence ID" value="CAB4785525.1"/>
    <property type="molecule type" value="Genomic_DNA"/>
</dbReference>
<dbReference type="InterPro" id="IPR015421">
    <property type="entry name" value="PyrdxlP-dep_Trfase_major"/>
</dbReference>
<sequence length="415" mass="45375">MSQAIVHPLSVDASWRSRAKRVIPNGMYGHQNAASLPEGFPQFMERGEGCRVWDVDGNEYIDFMCSYGPVVLGHKHKAVEAAARAQAELADCQNGPSHLIVELSELLVKTVKHADWAMFQKNGTDATTACVTIARATTKKRKVLVAKGAYHGAAPWCTPNPNGVLDEDRAHLDYFTFNDIESVRQAVERNSGDLAAIVISPFRHDARFDQEIVDVEFARYLRKVCDDIGAALILDDVRCGFRLALGGSWEPIGVEPDLSAWSKAIANGYSIACVLGNDKFRDGASQIFVTGSFWFSAVSMAACIATIESLKNEDGVSKLIRAGMRLREGFASQAKSHGLLINQTGPAQMTLVTFAQDKAFAMANLWTGEAAKRGVYLHPWHNMFTCSAHTDADIDQALLATDEAFSIVRSKFGTN</sequence>
<dbReference type="GO" id="GO:0008483">
    <property type="term" value="F:transaminase activity"/>
    <property type="evidence" value="ECO:0007669"/>
    <property type="project" value="InterPro"/>
</dbReference>
<name>A0A6J6WPT5_9ZZZZ</name>
<dbReference type="Gene3D" id="3.90.1150.10">
    <property type="entry name" value="Aspartate Aminotransferase, domain 1"/>
    <property type="match status" value="1"/>
</dbReference>
<dbReference type="SUPFAM" id="SSF53383">
    <property type="entry name" value="PLP-dependent transferases"/>
    <property type="match status" value="1"/>
</dbReference>
<reference evidence="3" key="1">
    <citation type="submission" date="2020-05" db="EMBL/GenBank/DDBJ databases">
        <authorList>
            <person name="Chiriac C."/>
            <person name="Salcher M."/>
            <person name="Ghai R."/>
            <person name="Kavagutti S V."/>
        </authorList>
    </citation>
    <scope>NUCLEOTIDE SEQUENCE</scope>
</reference>
<protein>
    <submittedName>
        <fullName evidence="3">Unannotated protein</fullName>
    </submittedName>
</protein>
<dbReference type="GO" id="GO:0030170">
    <property type="term" value="F:pyridoxal phosphate binding"/>
    <property type="evidence" value="ECO:0007669"/>
    <property type="project" value="InterPro"/>
</dbReference>
<dbReference type="PANTHER" id="PTHR43713">
    <property type="entry name" value="GLUTAMATE-1-SEMIALDEHYDE 2,1-AMINOMUTASE"/>
    <property type="match status" value="1"/>
</dbReference>
<dbReference type="Gene3D" id="3.40.640.10">
    <property type="entry name" value="Type I PLP-dependent aspartate aminotransferase-like (Major domain)"/>
    <property type="match status" value="1"/>
</dbReference>
<gene>
    <name evidence="3" type="ORF">UFOPK2975_00186</name>
</gene>
<dbReference type="PROSITE" id="PS00600">
    <property type="entry name" value="AA_TRANSFER_CLASS_3"/>
    <property type="match status" value="1"/>
</dbReference>
<keyword evidence="2" id="KW-0663">Pyridoxal phosphate</keyword>
<dbReference type="AlphaFoldDB" id="A0A6J6WPT5"/>
<evidence type="ECO:0000313" key="3">
    <source>
        <dbReference type="EMBL" id="CAB4785525.1"/>
    </source>
</evidence>
<dbReference type="InterPro" id="IPR015424">
    <property type="entry name" value="PyrdxlP-dep_Trfase"/>
</dbReference>
<comment type="cofactor">
    <cofactor evidence="1">
        <name>pyridoxal 5'-phosphate</name>
        <dbReference type="ChEBI" id="CHEBI:597326"/>
    </cofactor>
</comment>
<dbReference type="Pfam" id="PF00202">
    <property type="entry name" value="Aminotran_3"/>
    <property type="match status" value="1"/>
</dbReference>
<organism evidence="3">
    <name type="scientific">freshwater metagenome</name>
    <dbReference type="NCBI Taxonomy" id="449393"/>
    <lineage>
        <taxon>unclassified sequences</taxon>
        <taxon>metagenomes</taxon>
        <taxon>ecological metagenomes</taxon>
    </lineage>
</organism>